<dbReference type="PRINTS" id="PR00344">
    <property type="entry name" value="BCTRLSENSOR"/>
</dbReference>
<dbReference type="SUPFAM" id="SSF47384">
    <property type="entry name" value="Homodimeric domain of signal transducing histidine kinase"/>
    <property type="match status" value="1"/>
</dbReference>
<dbReference type="InterPro" id="IPR000719">
    <property type="entry name" value="Prot_kinase_dom"/>
</dbReference>
<dbReference type="Gene3D" id="1.10.287.130">
    <property type="match status" value="1"/>
</dbReference>
<gene>
    <name evidence="14" type="ORF">BDA99DRAFT_521318</name>
</gene>
<protein>
    <recommendedName>
        <fullName evidence="2">histidine kinase</fullName>
        <ecNumber evidence="2">2.7.13.3</ecNumber>
    </recommendedName>
</protein>
<dbReference type="EC" id="2.7.13.3" evidence="2"/>
<evidence type="ECO:0000259" key="13">
    <source>
        <dbReference type="PROSITE" id="PS50110"/>
    </source>
</evidence>
<evidence type="ECO:0000256" key="1">
    <source>
        <dbReference type="ARBA" id="ARBA00000085"/>
    </source>
</evidence>
<dbReference type="SMART" id="SM00448">
    <property type="entry name" value="REC"/>
    <property type="match status" value="1"/>
</dbReference>
<dbReference type="SMART" id="SM00065">
    <property type="entry name" value="GAF"/>
    <property type="match status" value="1"/>
</dbReference>
<feature type="region of interest" description="Disordered" evidence="10">
    <location>
        <begin position="2112"/>
        <end position="2133"/>
    </location>
</feature>
<dbReference type="InterPro" id="IPR029016">
    <property type="entry name" value="GAF-like_dom_sf"/>
</dbReference>
<feature type="region of interest" description="Disordered" evidence="10">
    <location>
        <begin position="1477"/>
        <end position="1513"/>
    </location>
</feature>
<proteinExistence type="predicted"/>
<dbReference type="InterPro" id="IPR005467">
    <property type="entry name" value="His_kinase_dom"/>
</dbReference>
<evidence type="ECO:0000313" key="14">
    <source>
        <dbReference type="EMBL" id="KAI9251841.1"/>
    </source>
</evidence>
<keyword evidence="15" id="KW-1185">Reference proteome</keyword>
<dbReference type="CDD" id="cd17546">
    <property type="entry name" value="REC_hyHK_CKI1_RcsC-like"/>
    <property type="match status" value="1"/>
</dbReference>
<feature type="domain" description="Response regulatory" evidence="13">
    <location>
        <begin position="2239"/>
        <end position="2361"/>
    </location>
</feature>
<evidence type="ECO:0000256" key="4">
    <source>
        <dbReference type="ARBA" id="ARBA00022679"/>
    </source>
</evidence>
<feature type="modified residue" description="4-aspartylphosphate" evidence="9">
    <location>
        <position position="2291"/>
    </location>
</feature>
<evidence type="ECO:0000256" key="2">
    <source>
        <dbReference type="ARBA" id="ARBA00012438"/>
    </source>
</evidence>
<feature type="domain" description="Histidine kinase" evidence="12">
    <location>
        <begin position="1750"/>
        <end position="1987"/>
    </location>
</feature>
<dbReference type="PANTHER" id="PTHR45339">
    <property type="entry name" value="HYBRID SIGNAL TRANSDUCTION HISTIDINE KINASE J"/>
    <property type="match status" value="1"/>
</dbReference>
<feature type="compositionally biased region" description="Low complexity" evidence="10">
    <location>
        <begin position="792"/>
        <end position="802"/>
    </location>
</feature>
<evidence type="ECO:0000256" key="9">
    <source>
        <dbReference type="PROSITE-ProRule" id="PRU00169"/>
    </source>
</evidence>
<comment type="caution">
    <text evidence="14">The sequence shown here is derived from an EMBL/GenBank/DDBJ whole genome shotgun (WGS) entry which is preliminary data.</text>
</comment>
<evidence type="ECO:0000313" key="15">
    <source>
        <dbReference type="Proteomes" id="UP001209540"/>
    </source>
</evidence>
<feature type="compositionally biased region" description="Polar residues" evidence="10">
    <location>
        <begin position="1493"/>
        <end position="1502"/>
    </location>
</feature>
<keyword evidence="7" id="KW-0067">ATP-binding</keyword>
<keyword evidence="8" id="KW-0902">Two-component regulatory system</keyword>
<dbReference type="EMBL" id="JAIXMP010000029">
    <property type="protein sequence ID" value="KAI9251841.1"/>
    <property type="molecule type" value="Genomic_DNA"/>
</dbReference>
<dbReference type="FunFam" id="1.10.287.130:FF:000002">
    <property type="entry name" value="Two-component osmosensing histidine kinase"/>
    <property type="match status" value="1"/>
</dbReference>
<dbReference type="SMART" id="SM00220">
    <property type="entry name" value="S_TKc"/>
    <property type="match status" value="1"/>
</dbReference>
<dbReference type="Proteomes" id="UP001209540">
    <property type="component" value="Unassembled WGS sequence"/>
</dbReference>
<feature type="domain" description="Protein kinase" evidence="11">
    <location>
        <begin position="1"/>
        <end position="256"/>
    </location>
</feature>
<evidence type="ECO:0000259" key="12">
    <source>
        <dbReference type="PROSITE" id="PS50109"/>
    </source>
</evidence>
<dbReference type="Gene3D" id="1.10.510.10">
    <property type="entry name" value="Transferase(Phosphotransferase) domain 1"/>
    <property type="match status" value="1"/>
</dbReference>
<dbReference type="SUPFAM" id="SSF56112">
    <property type="entry name" value="Protein kinase-like (PK-like)"/>
    <property type="match status" value="1"/>
</dbReference>
<dbReference type="PROSITE" id="PS50110">
    <property type="entry name" value="RESPONSE_REGULATORY"/>
    <property type="match status" value="1"/>
</dbReference>
<dbReference type="GO" id="GO:0000155">
    <property type="term" value="F:phosphorelay sensor kinase activity"/>
    <property type="evidence" value="ECO:0007669"/>
    <property type="project" value="InterPro"/>
</dbReference>
<name>A0AAD5K1T8_9FUNG</name>
<keyword evidence="3 9" id="KW-0597">Phosphoprotein</keyword>
<comment type="catalytic activity">
    <reaction evidence="1">
        <text>ATP + protein L-histidine = ADP + protein N-phospho-L-histidine.</text>
        <dbReference type="EC" id="2.7.13.3"/>
    </reaction>
</comment>
<dbReference type="InterPro" id="IPR011006">
    <property type="entry name" value="CheY-like_superfamily"/>
</dbReference>
<feature type="compositionally biased region" description="Polar residues" evidence="10">
    <location>
        <begin position="2121"/>
        <end position="2133"/>
    </location>
</feature>
<dbReference type="InterPro" id="IPR041664">
    <property type="entry name" value="AAA_16"/>
</dbReference>
<dbReference type="GO" id="GO:0005524">
    <property type="term" value="F:ATP binding"/>
    <property type="evidence" value="ECO:0007669"/>
    <property type="project" value="UniProtKB-KW"/>
</dbReference>
<dbReference type="CDD" id="cd16922">
    <property type="entry name" value="HATPase_EvgS-ArcB-TorS-like"/>
    <property type="match status" value="1"/>
</dbReference>
<evidence type="ECO:0000256" key="8">
    <source>
        <dbReference type="ARBA" id="ARBA00023012"/>
    </source>
</evidence>
<dbReference type="InterPro" id="IPR001789">
    <property type="entry name" value="Sig_transdc_resp-reg_receiver"/>
</dbReference>
<dbReference type="Pfam" id="PF00072">
    <property type="entry name" value="Response_reg"/>
    <property type="match status" value="1"/>
</dbReference>
<dbReference type="SMART" id="SM00388">
    <property type="entry name" value="HisKA"/>
    <property type="match status" value="1"/>
</dbReference>
<evidence type="ECO:0000259" key="11">
    <source>
        <dbReference type="PROSITE" id="PS50011"/>
    </source>
</evidence>
<evidence type="ECO:0000256" key="7">
    <source>
        <dbReference type="ARBA" id="ARBA00022840"/>
    </source>
</evidence>
<dbReference type="Pfam" id="PF13191">
    <property type="entry name" value="AAA_16"/>
    <property type="match status" value="1"/>
</dbReference>
<dbReference type="InterPro" id="IPR003594">
    <property type="entry name" value="HATPase_dom"/>
</dbReference>
<evidence type="ECO:0000256" key="6">
    <source>
        <dbReference type="ARBA" id="ARBA00022777"/>
    </source>
</evidence>
<organism evidence="14 15">
    <name type="scientific">Phascolomyces articulosus</name>
    <dbReference type="NCBI Taxonomy" id="60185"/>
    <lineage>
        <taxon>Eukaryota</taxon>
        <taxon>Fungi</taxon>
        <taxon>Fungi incertae sedis</taxon>
        <taxon>Mucoromycota</taxon>
        <taxon>Mucoromycotina</taxon>
        <taxon>Mucoromycetes</taxon>
        <taxon>Mucorales</taxon>
        <taxon>Lichtheimiaceae</taxon>
        <taxon>Phascolomyces</taxon>
    </lineage>
</organism>
<dbReference type="SMART" id="SM00387">
    <property type="entry name" value="HATPase_c"/>
    <property type="match status" value="1"/>
</dbReference>
<feature type="compositionally biased region" description="Basic and acidic residues" evidence="10">
    <location>
        <begin position="727"/>
        <end position="745"/>
    </location>
</feature>
<dbReference type="Gene3D" id="3.30.450.40">
    <property type="match status" value="1"/>
</dbReference>
<dbReference type="InterPro" id="IPR004358">
    <property type="entry name" value="Sig_transdc_His_kin-like_C"/>
</dbReference>
<feature type="region of interest" description="Disordered" evidence="10">
    <location>
        <begin position="727"/>
        <end position="802"/>
    </location>
</feature>
<dbReference type="SUPFAM" id="SSF55781">
    <property type="entry name" value="GAF domain-like"/>
    <property type="match status" value="1"/>
</dbReference>
<evidence type="ECO:0000256" key="5">
    <source>
        <dbReference type="ARBA" id="ARBA00022741"/>
    </source>
</evidence>
<dbReference type="Pfam" id="PF00069">
    <property type="entry name" value="Pkinase"/>
    <property type="match status" value="1"/>
</dbReference>
<dbReference type="InterPro" id="IPR003018">
    <property type="entry name" value="GAF"/>
</dbReference>
<dbReference type="Pfam" id="PF00512">
    <property type="entry name" value="HisKA"/>
    <property type="match status" value="1"/>
</dbReference>
<evidence type="ECO:0000256" key="3">
    <source>
        <dbReference type="ARBA" id="ARBA00022553"/>
    </source>
</evidence>
<accession>A0AAD5K1T8</accession>
<dbReference type="InterPro" id="IPR027417">
    <property type="entry name" value="P-loop_NTPase"/>
</dbReference>
<dbReference type="InterPro" id="IPR036097">
    <property type="entry name" value="HisK_dim/P_sf"/>
</dbReference>
<dbReference type="Gene3D" id="3.30.565.10">
    <property type="entry name" value="Histidine kinase-like ATPase, C-terminal domain"/>
    <property type="match status" value="1"/>
</dbReference>
<reference evidence="14" key="1">
    <citation type="journal article" date="2022" name="IScience">
        <title>Evolution of zygomycete secretomes and the origins of terrestrial fungal ecologies.</title>
        <authorList>
            <person name="Chang Y."/>
            <person name="Wang Y."/>
            <person name="Mondo S."/>
            <person name="Ahrendt S."/>
            <person name="Andreopoulos W."/>
            <person name="Barry K."/>
            <person name="Beard J."/>
            <person name="Benny G.L."/>
            <person name="Blankenship S."/>
            <person name="Bonito G."/>
            <person name="Cuomo C."/>
            <person name="Desiro A."/>
            <person name="Gervers K.A."/>
            <person name="Hundley H."/>
            <person name="Kuo A."/>
            <person name="LaButti K."/>
            <person name="Lang B.F."/>
            <person name="Lipzen A."/>
            <person name="O'Donnell K."/>
            <person name="Pangilinan J."/>
            <person name="Reynolds N."/>
            <person name="Sandor L."/>
            <person name="Smith M.E."/>
            <person name="Tsang A."/>
            <person name="Grigoriev I.V."/>
            <person name="Stajich J.E."/>
            <person name="Spatafora J.W."/>
        </authorList>
    </citation>
    <scope>NUCLEOTIDE SEQUENCE</scope>
    <source>
        <strain evidence="14">RSA 2281</strain>
    </source>
</reference>
<keyword evidence="4" id="KW-0808">Transferase</keyword>
<dbReference type="PROSITE" id="PS50011">
    <property type="entry name" value="PROTEIN_KINASE_DOM"/>
    <property type="match status" value="1"/>
</dbReference>
<dbReference type="Pfam" id="PF02518">
    <property type="entry name" value="HATPase_c"/>
    <property type="match status" value="1"/>
</dbReference>
<keyword evidence="6" id="KW-0418">Kinase</keyword>
<dbReference type="SUPFAM" id="SSF52540">
    <property type="entry name" value="P-loop containing nucleoside triphosphate hydrolases"/>
    <property type="match status" value="1"/>
</dbReference>
<dbReference type="PANTHER" id="PTHR45339:SF5">
    <property type="entry name" value="HISTIDINE KINASE"/>
    <property type="match status" value="1"/>
</dbReference>
<reference evidence="14" key="2">
    <citation type="submission" date="2023-02" db="EMBL/GenBank/DDBJ databases">
        <authorList>
            <consortium name="DOE Joint Genome Institute"/>
            <person name="Mondo S.J."/>
            <person name="Chang Y."/>
            <person name="Wang Y."/>
            <person name="Ahrendt S."/>
            <person name="Andreopoulos W."/>
            <person name="Barry K."/>
            <person name="Beard J."/>
            <person name="Benny G.L."/>
            <person name="Blankenship S."/>
            <person name="Bonito G."/>
            <person name="Cuomo C."/>
            <person name="Desiro A."/>
            <person name="Gervers K.A."/>
            <person name="Hundley H."/>
            <person name="Kuo A."/>
            <person name="LaButti K."/>
            <person name="Lang B.F."/>
            <person name="Lipzen A."/>
            <person name="O'Donnell K."/>
            <person name="Pangilinan J."/>
            <person name="Reynolds N."/>
            <person name="Sandor L."/>
            <person name="Smith M.W."/>
            <person name="Tsang A."/>
            <person name="Grigoriev I.V."/>
            <person name="Stajich J.E."/>
            <person name="Spatafora J.W."/>
        </authorList>
    </citation>
    <scope>NUCLEOTIDE SEQUENCE</scope>
    <source>
        <strain evidence="14">RSA 2281</strain>
    </source>
</reference>
<sequence>MEFINLPSGLTVAIYADEGHSQQQLFEDYFSPKATTNGSNEDDIGSTMSEQQRLYWAPDHVEKLTANGQQSMTGSAPTYDLCTFLRFAIKSLSCLEYIHKHNVIHGEIRLNAFQWNGSDDGPVKLWNFGSGSKSLESYLTSEGWRKTANNKELVGVLQSLLVYMSPEQTGRTTYAPDHRTDIYSLGIVFFALLTGKSPFDGGPLEILNGILSRKIPLVHEVQFDTPEMISRIIEKMTSKAPDDRYNSARGVRHDLEECLKRLKMADVASVEPIIPFPLAQNDIASVFTLSKHIYGRQDTISQMQFLIERCSALYNQITHRSRSKANGFRGSIQETVIAENHAMDNTTASDSYDVESNSQYSGGIGSGGVGPVALDGSDVSSVSSRMFVNNGKTATTLVGVYGPGGIGKSTLMTTVQPTARQNGYIATVKFDSRNKVPYSTIFKALSQIVQQILTESEDAIGAFYEHLRVSLGPQFCNIQLVIDFIPELKSLLRQSNDKWDVGGGMTVQVDNIEARARFHKIYVEVFRAITHWNMVTLFLDDLHQADDPSLELMESLIVSRVNILIFVSYRDQEINTKQTEFLANKAADLHLIKVDPLRMDPLLDFLCDTLHRPRDVNNREAITPLADIIFRKTNGNVFFATQLIRSLERKKLIYFDWEKNEWGFDLCHIEEATSLGLGSQLDVSFIVSRLRELPRAGQSFLKWASYVGDSFSLTTVKNLMLSEGKDNKEYDDSKNIANAEKDDGNKTGSTSTTTDHDSNTAIQFACPVHDHSNSNGENSTADDEMDDCETQSSGSNSLLASSTHRPYAYRKRSMASTITSSTSSINDPISGLQAVLQEGYIMSLGGDEFKWSHDRISAAASELADPDARSRMHLTIAQQLMDEKVVDTFLVADHLIKCQDILSTIDDKQPYRNAMLSAGTKGQSAGAHGMAFSYYNVAILLSDTENEWNDDEYETTLHLYTNAVALSWVVGQYDKTEELLNVIFKYAKSPIDRLPAYRVQAQFYYASQLHKEGRETLFKCLDELGDEVSQMDTSDEALEREYIQTEKNFENIGIEGVLNLEPCDDVILKGSVGVMDELVVANYWGGRKNEAFYWACRVVNLSLAKGPTSVTGNACMTAALGYGHVFKKYDFAEKLGSAGIQLADKHGTTLDKGRAYCLYPVFGLQWKYHIKEAFHYFKESMQYTLSSGDRIYNAFSLVWIPLLKFYTGENINDTVRAAEQGFEEIHSWSPTLDHNSLVMCVIRICKALQGKTYVDTPHVFDGDDGFSDAHFLEESCRHTGNPEILLNWYESYKIIALVLYGHLDSAIETGYRCFATIDGHPCHRHTRVMSSYFSLALIEKARLDPTNQKKYMDQVQKNQALLYGWTIQTPINYAMYWTLVEAELRSMEKPLDVVKVGELYENAINQAREGSWYLELCVIHEYAGSFYDRIGFKNVAYGLIKKAVDLYTCHGSYGKARHLNTRFATLLEEFEDSRKESVEASAQTDPIPFQREPTWSTASSQHPHNHQLREEEPSNIFTNEPYTSELIPAVTAEKTLLSLDILDMASILKSSQVMSSEVKFDNLLTSMLNIIFENSGADCGAIIVKDDKYCVNAYGCQNETISTFDPPKPLNEADEFVSSKIVNHTIHTGEGIFIWNVAEDPRFAVGPWFQRNGAKSIICMPIIHKCTIAGCLLIEGAVGVFTHRHVTVLGLLCQQMGISITNAFLFKSVQRVTMANMRMIEMQKQALEEARKSKEAADRATKLREIFLANMSHEIRTPFSGFYGMISLLAETKLDPEQHDLVYTAKESCEMLLRLIDDLLNFSKLQAGKVSLDISPVIVDNAIADVVEMLVAMVIKKRINITYIVSPDVPPVVMADANRLRQVIINLLGNAIKFTHYGEILIRCSIKKPKQNYSSLKNIEVSKNEDNSIVPLFFEVIDSGIGISEDQRKALFVPFSQVDGSTTRKYGGTGLGLSICMHLVTLMSGTIDVKSTPLKGSNFHFSINTSAVIDQSNKRIQLVNGLLDELGNNPILVVDTYESSVNMIRELLPGKSVDGICSVDQLISHKGSHYPIVIIGFYLTHDPEFFGTWSCHLHPLLERARCIAIMHYPTSSGAMGSDTAYDKNKFLIEPNGHDEKRNAYPTHQHTQSASLNGYDSNWNNDVADVSSAKPPKTSSSSLPISIKTAAGICSPTQRRAIVRVNIPLRRITFLKVLIDTLHQTTASPETPRPALAARASSEVRKVSREFVTTEERAAYSTQALLVAEDNPVAQKLLYKQLTRLGFKVACANNGLEAVEYWKKHPSNHFKMAFFDHHMPKCDGVEAAKRIRRIEEKERRLRLPIVTLTADIQDSAKEICMNAGFDDYLTKPMNHKILAEVLRRYCYEDKATSAPQP</sequence>
<keyword evidence="5" id="KW-0547">Nucleotide-binding</keyword>
<feature type="compositionally biased region" description="Acidic residues" evidence="10">
    <location>
        <begin position="780"/>
        <end position="789"/>
    </location>
</feature>
<evidence type="ECO:0000256" key="10">
    <source>
        <dbReference type="SAM" id="MobiDB-lite"/>
    </source>
</evidence>
<dbReference type="Gene3D" id="3.40.50.2300">
    <property type="match status" value="1"/>
</dbReference>
<dbReference type="InterPro" id="IPR003661">
    <property type="entry name" value="HisK_dim/P_dom"/>
</dbReference>
<dbReference type="InterPro" id="IPR011009">
    <property type="entry name" value="Kinase-like_dom_sf"/>
</dbReference>
<dbReference type="SUPFAM" id="SSF55874">
    <property type="entry name" value="ATPase domain of HSP90 chaperone/DNA topoisomerase II/histidine kinase"/>
    <property type="match status" value="1"/>
</dbReference>
<dbReference type="PROSITE" id="PS50109">
    <property type="entry name" value="HIS_KIN"/>
    <property type="match status" value="1"/>
</dbReference>
<dbReference type="FunFam" id="3.30.565.10:FF:000010">
    <property type="entry name" value="Sensor histidine kinase RcsC"/>
    <property type="match status" value="1"/>
</dbReference>
<dbReference type="SUPFAM" id="SSF52172">
    <property type="entry name" value="CheY-like"/>
    <property type="match status" value="1"/>
</dbReference>
<dbReference type="CDD" id="cd00082">
    <property type="entry name" value="HisKA"/>
    <property type="match status" value="1"/>
</dbReference>
<dbReference type="InterPro" id="IPR036890">
    <property type="entry name" value="HATPase_C_sf"/>
</dbReference>
<dbReference type="Pfam" id="PF13185">
    <property type="entry name" value="GAF_2"/>
    <property type="match status" value="1"/>
</dbReference>